<evidence type="ECO:0000259" key="2">
    <source>
        <dbReference type="Pfam" id="PF03364"/>
    </source>
</evidence>
<evidence type="ECO:0000313" key="3">
    <source>
        <dbReference type="EMBL" id="GLZ77912.1"/>
    </source>
</evidence>
<dbReference type="InterPro" id="IPR005031">
    <property type="entry name" value="COQ10_START"/>
</dbReference>
<dbReference type="Gene3D" id="3.30.530.20">
    <property type="match status" value="1"/>
</dbReference>
<organism evidence="3 4">
    <name type="scientific">Actinorhabdospora filicis</name>
    <dbReference type="NCBI Taxonomy" id="1785913"/>
    <lineage>
        <taxon>Bacteria</taxon>
        <taxon>Bacillati</taxon>
        <taxon>Actinomycetota</taxon>
        <taxon>Actinomycetes</taxon>
        <taxon>Micromonosporales</taxon>
        <taxon>Micromonosporaceae</taxon>
        <taxon>Actinorhabdospora</taxon>
    </lineage>
</organism>
<dbReference type="InterPro" id="IPR023393">
    <property type="entry name" value="START-like_dom_sf"/>
</dbReference>
<dbReference type="SUPFAM" id="SSF55961">
    <property type="entry name" value="Bet v1-like"/>
    <property type="match status" value="1"/>
</dbReference>
<feature type="region of interest" description="Disordered" evidence="1">
    <location>
        <begin position="139"/>
        <end position="160"/>
    </location>
</feature>
<accession>A0A9W6SLC7</accession>
<dbReference type="AlphaFoldDB" id="A0A9W6SLC7"/>
<reference evidence="3" key="1">
    <citation type="submission" date="2023-03" db="EMBL/GenBank/DDBJ databases">
        <title>Actinorhabdospora filicis NBRC 111898.</title>
        <authorList>
            <person name="Ichikawa N."/>
            <person name="Sato H."/>
            <person name="Tonouchi N."/>
        </authorList>
    </citation>
    <scope>NUCLEOTIDE SEQUENCE</scope>
    <source>
        <strain evidence="3">NBRC 111898</strain>
    </source>
</reference>
<evidence type="ECO:0000256" key="1">
    <source>
        <dbReference type="SAM" id="MobiDB-lite"/>
    </source>
</evidence>
<dbReference type="PANTHER" id="PTHR33824">
    <property type="entry name" value="POLYKETIDE CYCLASE/DEHYDRASE AND LIPID TRANSPORT SUPERFAMILY PROTEIN"/>
    <property type="match status" value="1"/>
</dbReference>
<feature type="domain" description="Coenzyme Q-binding protein COQ10 START" evidence="2">
    <location>
        <begin position="11"/>
        <end position="131"/>
    </location>
</feature>
<dbReference type="Proteomes" id="UP001165079">
    <property type="component" value="Unassembled WGS sequence"/>
</dbReference>
<dbReference type="InterPro" id="IPR047137">
    <property type="entry name" value="ORF3"/>
</dbReference>
<proteinExistence type="predicted"/>
<sequence length="160" mass="18080">MQKTYQKSVDVEVPVPTAYAQWTQFESFPEFMEGVDEVRRTGDRLTHWRTSIGGVTREFDAEIAEQRPDERIAWHAIDGVRQAGVVTFQRLDETRTRVHLQLELETEGPAETLAAASGIIGARIHGDLKRFKEFIETHGPATGERRSRIDPPTQSAPPVL</sequence>
<dbReference type="EMBL" id="BSTX01000002">
    <property type="protein sequence ID" value="GLZ77912.1"/>
    <property type="molecule type" value="Genomic_DNA"/>
</dbReference>
<gene>
    <name evidence="3" type="ORF">Afil01_27190</name>
</gene>
<dbReference type="PANTHER" id="PTHR33824:SF7">
    <property type="entry name" value="POLYKETIDE CYCLASE_DEHYDRASE AND LIPID TRANSPORT SUPERFAMILY PROTEIN"/>
    <property type="match status" value="1"/>
</dbReference>
<dbReference type="Pfam" id="PF03364">
    <property type="entry name" value="Polyketide_cyc"/>
    <property type="match status" value="1"/>
</dbReference>
<protein>
    <submittedName>
        <fullName evidence="3">Cyclase</fullName>
    </submittedName>
</protein>
<keyword evidence="4" id="KW-1185">Reference proteome</keyword>
<comment type="caution">
    <text evidence="3">The sequence shown here is derived from an EMBL/GenBank/DDBJ whole genome shotgun (WGS) entry which is preliminary data.</text>
</comment>
<name>A0A9W6SLC7_9ACTN</name>
<dbReference type="RefSeq" id="WP_285663092.1">
    <property type="nucleotide sequence ID" value="NZ_BSTX01000002.1"/>
</dbReference>
<evidence type="ECO:0000313" key="4">
    <source>
        <dbReference type="Proteomes" id="UP001165079"/>
    </source>
</evidence>
<dbReference type="CDD" id="cd07817">
    <property type="entry name" value="SRPBCC_8"/>
    <property type="match status" value="1"/>
</dbReference>